<reference evidence="1 2" key="1">
    <citation type="journal article" date="2015" name="Genome Biol. Evol.">
        <title>Phylogenomic analyses indicate that early fungi evolved digesting cell walls of algal ancestors of land plants.</title>
        <authorList>
            <person name="Chang Y."/>
            <person name="Wang S."/>
            <person name="Sekimoto S."/>
            <person name="Aerts A.L."/>
            <person name="Choi C."/>
            <person name="Clum A."/>
            <person name="LaButti K.M."/>
            <person name="Lindquist E.A."/>
            <person name="Yee Ngan C."/>
            <person name="Ohm R.A."/>
            <person name="Salamov A.A."/>
            <person name="Grigoriev I.V."/>
            <person name="Spatafora J.W."/>
            <person name="Berbee M.L."/>
        </authorList>
    </citation>
    <scope>NUCLEOTIDE SEQUENCE [LARGE SCALE GENOMIC DNA]</scope>
    <source>
        <strain evidence="1 2">NRRL 28638</strain>
    </source>
</reference>
<accession>A0A137NSN0</accession>
<evidence type="ECO:0000313" key="2">
    <source>
        <dbReference type="Proteomes" id="UP000070444"/>
    </source>
</evidence>
<gene>
    <name evidence="1" type="ORF">CONCODRAFT_138573</name>
</gene>
<dbReference type="SUPFAM" id="SSF52047">
    <property type="entry name" value="RNI-like"/>
    <property type="match status" value="1"/>
</dbReference>
<proteinExistence type="predicted"/>
<dbReference type="EMBL" id="KQ964829">
    <property type="protein sequence ID" value="KXN65702.1"/>
    <property type="molecule type" value="Genomic_DNA"/>
</dbReference>
<protein>
    <recommendedName>
        <fullName evidence="3">RNI-like protein</fullName>
    </recommendedName>
</protein>
<keyword evidence="2" id="KW-1185">Reference proteome</keyword>
<dbReference type="AlphaFoldDB" id="A0A137NSN0"/>
<sequence length="311" mass="36530">MPSHTNLLNPFKKNYPSLKKFEYRDEQLEDPQLIINILELNTQLVTLNIELCCWNNALMTTICRHLTILEEFKLVELSIYTQSRIDKTSKFSHSTKIKKLNLCWDMLSPSSLESILLNCPQLEELKIESLRNHLSQEYFTTFNISRPTKIKKLEFGRINLSVSSLNSIFLNCPQLNDLNIRLPVDWKEAIKSVGSKCMDLKHLSIRPINPMQLRDSNGLFLELYQNEFLSSNSIYISTLTSLTLIGFNFSDSRAEYFKNFANLNSITYLEQDRTQYTRFKKEDIVDKEMWPGYRYILIDHKCKFDVKLIKL</sequence>
<name>A0A137NSN0_CONC2</name>
<dbReference type="InterPro" id="IPR032675">
    <property type="entry name" value="LRR_dom_sf"/>
</dbReference>
<dbReference type="Proteomes" id="UP000070444">
    <property type="component" value="Unassembled WGS sequence"/>
</dbReference>
<dbReference type="OrthoDB" id="550575at2759"/>
<evidence type="ECO:0008006" key="3">
    <source>
        <dbReference type="Google" id="ProtNLM"/>
    </source>
</evidence>
<evidence type="ECO:0000313" key="1">
    <source>
        <dbReference type="EMBL" id="KXN65702.1"/>
    </source>
</evidence>
<organism evidence="1 2">
    <name type="scientific">Conidiobolus coronatus (strain ATCC 28846 / CBS 209.66 / NRRL 28638)</name>
    <name type="common">Delacroixia coronata</name>
    <dbReference type="NCBI Taxonomy" id="796925"/>
    <lineage>
        <taxon>Eukaryota</taxon>
        <taxon>Fungi</taxon>
        <taxon>Fungi incertae sedis</taxon>
        <taxon>Zoopagomycota</taxon>
        <taxon>Entomophthoromycotina</taxon>
        <taxon>Entomophthoromycetes</taxon>
        <taxon>Entomophthorales</taxon>
        <taxon>Ancylistaceae</taxon>
        <taxon>Conidiobolus</taxon>
    </lineage>
</organism>
<dbReference type="Gene3D" id="3.80.10.10">
    <property type="entry name" value="Ribonuclease Inhibitor"/>
    <property type="match status" value="1"/>
</dbReference>